<sequence>MHVVIRGKMNSRRESLPDIDDARANDSNIIKLTMISSESRDNDAGGFLTNYGKQQQQQDEYSTSDKILGSSHSIEIPQTHTC</sequence>
<gene>
    <name evidence="2" type="ORF">K0M31_010711</name>
</gene>
<dbReference type="EMBL" id="JAHYIQ010000028">
    <property type="protein sequence ID" value="KAK1120927.1"/>
    <property type="molecule type" value="Genomic_DNA"/>
</dbReference>
<protein>
    <submittedName>
        <fullName evidence="2">Uncharacterized protein</fullName>
    </submittedName>
</protein>
<evidence type="ECO:0000313" key="2">
    <source>
        <dbReference type="EMBL" id="KAK1120927.1"/>
    </source>
</evidence>
<evidence type="ECO:0000313" key="3">
    <source>
        <dbReference type="Proteomes" id="UP001177670"/>
    </source>
</evidence>
<proteinExistence type="predicted"/>
<evidence type="ECO:0000256" key="1">
    <source>
        <dbReference type="SAM" id="MobiDB-lite"/>
    </source>
</evidence>
<dbReference type="Proteomes" id="UP001177670">
    <property type="component" value="Unassembled WGS sequence"/>
</dbReference>
<feature type="compositionally biased region" description="Polar residues" evidence="1">
    <location>
        <begin position="51"/>
        <end position="82"/>
    </location>
</feature>
<dbReference type="AlphaFoldDB" id="A0AA40FLD0"/>
<comment type="caution">
    <text evidence="2">The sequence shown here is derived from an EMBL/GenBank/DDBJ whole genome shotgun (WGS) entry which is preliminary data.</text>
</comment>
<feature type="region of interest" description="Disordered" evidence="1">
    <location>
        <begin position="41"/>
        <end position="82"/>
    </location>
</feature>
<keyword evidence="3" id="KW-1185">Reference proteome</keyword>
<name>A0AA40FLD0_9HYME</name>
<organism evidence="2 3">
    <name type="scientific">Melipona bicolor</name>
    <dbReference type="NCBI Taxonomy" id="60889"/>
    <lineage>
        <taxon>Eukaryota</taxon>
        <taxon>Metazoa</taxon>
        <taxon>Ecdysozoa</taxon>
        <taxon>Arthropoda</taxon>
        <taxon>Hexapoda</taxon>
        <taxon>Insecta</taxon>
        <taxon>Pterygota</taxon>
        <taxon>Neoptera</taxon>
        <taxon>Endopterygota</taxon>
        <taxon>Hymenoptera</taxon>
        <taxon>Apocrita</taxon>
        <taxon>Aculeata</taxon>
        <taxon>Apoidea</taxon>
        <taxon>Anthophila</taxon>
        <taxon>Apidae</taxon>
        <taxon>Melipona</taxon>
    </lineage>
</organism>
<accession>A0AA40FLD0</accession>
<reference evidence="2" key="1">
    <citation type="submission" date="2021-10" db="EMBL/GenBank/DDBJ databases">
        <title>Melipona bicolor Genome sequencing and assembly.</title>
        <authorList>
            <person name="Araujo N.S."/>
            <person name="Arias M.C."/>
        </authorList>
    </citation>
    <scope>NUCLEOTIDE SEQUENCE</scope>
    <source>
        <strain evidence="2">USP_2M_L1-L4_2017</strain>
        <tissue evidence="2">Whole body</tissue>
    </source>
</reference>